<feature type="region of interest" description="Disordered" evidence="1">
    <location>
        <begin position="1"/>
        <end position="72"/>
    </location>
</feature>
<accession>A0AAD6BCM9</accession>
<organism evidence="2 3">
    <name type="scientific">Pogonophryne albipinna</name>
    <dbReference type="NCBI Taxonomy" id="1090488"/>
    <lineage>
        <taxon>Eukaryota</taxon>
        <taxon>Metazoa</taxon>
        <taxon>Chordata</taxon>
        <taxon>Craniata</taxon>
        <taxon>Vertebrata</taxon>
        <taxon>Euteleostomi</taxon>
        <taxon>Actinopterygii</taxon>
        <taxon>Neopterygii</taxon>
        <taxon>Teleostei</taxon>
        <taxon>Neoteleostei</taxon>
        <taxon>Acanthomorphata</taxon>
        <taxon>Eupercaria</taxon>
        <taxon>Perciformes</taxon>
        <taxon>Notothenioidei</taxon>
        <taxon>Pogonophryne</taxon>
    </lineage>
</organism>
<evidence type="ECO:0000313" key="2">
    <source>
        <dbReference type="EMBL" id="KAJ4940370.1"/>
    </source>
</evidence>
<dbReference type="Proteomes" id="UP001219934">
    <property type="component" value="Unassembled WGS sequence"/>
</dbReference>
<name>A0AAD6BCM9_9TELE</name>
<reference evidence="2" key="1">
    <citation type="submission" date="2022-11" db="EMBL/GenBank/DDBJ databases">
        <title>Chromosome-level genome of Pogonophryne albipinna.</title>
        <authorList>
            <person name="Jo E."/>
        </authorList>
    </citation>
    <scope>NUCLEOTIDE SEQUENCE</scope>
    <source>
        <strain evidence="2">SGF0006</strain>
        <tissue evidence="2">Muscle</tissue>
    </source>
</reference>
<dbReference type="EMBL" id="JAPTMU010000007">
    <property type="protein sequence ID" value="KAJ4940370.1"/>
    <property type="molecule type" value="Genomic_DNA"/>
</dbReference>
<gene>
    <name evidence="2" type="ORF">JOQ06_026677</name>
</gene>
<protein>
    <submittedName>
        <fullName evidence="2">Uncharacterized protein</fullName>
    </submittedName>
</protein>
<dbReference type="AlphaFoldDB" id="A0AAD6BCM9"/>
<keyword evidence="3" id="KW-1185">Reference proteome</keyword>
<evidence type="ECO:0000256" key="1">
    <source>
        <dbReference type="SAM" id="MobiDB-lite"/>
    </source>
</evidence>
<sequence>MPGSLSNEDEGQDDMDFEDDMPDDDDEGERNTVPLTPLDSFFSDSDSLKQQKKQKPKKMKEGKMPKVKKRKKEMAGIVVRKYSDCAKLALGVRAVTDISFQC</sequence>
<comment type="caution">
    <text evidence="2">The sequence shown here is derived from an EMBL/GenBank/DDBJ whole genome shotgun (WGS) entry which is preliminary data.</text>
</comment>
<proteinExistence type="predicted"/>
<evidence type="ECO:0000313" key="3">
    <source>
        <dbReference type="Proteomes" id="UP001219934"/>
    </source>
</evidence>
<feature type="compositionally biased region" description="Acidic residues" evidence="1">
    <location>
        <begin position="7"/>
        <end position="28"/>
    </location>
</feature>